<proteinExistence type="predicted"/>
<organism evidence="1 2">
    <name type="scientific">Candidatus Nomurabacteria bacterium GW2011_GWA2_41_25</name>
    <dbReference type="NCBI Taxonomy" id="1618736"/>
    <lineage>
        <taxon>Bacteria</taxon>
        <taxon>Candidatus Nomuraibacteriota</taxon>
    </lineage>
</organism>
<protein>
    <submittedName>
        <fullName evidence="1">Uncharacterized protein</fullName>
    </submittedName>
</protein>
<sequence length="207" mass="22278">MYKNLVLSVLGLGIVAGLGFLAIESNNKIIKQGDTDTGKPVENPINGFSEFGKVITFKLNDKTAFSDGLNVELKGINDSRCPKDVQCIWAGELAGTFMASGGKLSKSSEIRLGTENNKSVTFEGYTFRLQNATESSMTILVEFPGRSEGPCYVGGCGGQICSDKKDLVTTCEYPPGGYKYNCGNSTCERQQDGQCGWSSYPSCILNQ</sequence>
<dbReference type="EMBL" id="LCBE01000008">
    <property type="protein sequence ID" value="KKS04295.1"/>
    <property type="molecule type" value="Genomic_DNA"/>
</dbReference>
<evidence type="ECO:0000313" key="2">
    <source>
        <dbReference type="Proteomes" id="UP000034236"/>
    </source>
</evidence>
<dbReference type="AlphaFoldDB" id="A0A0G0VTW9"/>
<dbReference type="Proteomes" id="UP000034236">
    <property type="component" value="Unassembled WGS sequence"/>
</dbReference>
<gene>
    <name evidence="1" type="ORF">UU58_C0008G0004</name>
</gene>
<comment type="caution">
    <text evidence="1">The sequence shown here is derived from an EMBL/GenBank/DDBJ whole genome shotgun (WGS) entry which is preliminary data.</text>
</comment>
<accession>A0A0G0VTW9</accession>
<reference evidence="1 2" key="1">
    <citation type="journal article" date="2015" name="Nature">
        <title>rRNA introns, odd ribosomes, and small enigmatic genomes across a large radiation of phyla.</title>
        <authorList>
            <person name="Brown C.T."/>
            <person name="Hug L.A."/>
            <person name="Thomas B.C."/>
            <person name="Sharon I."/>
            <person name="Castelle C.J."/>
            <person name="Singh A."/>
            <person name="Wilkins M.J."/>
            <person name="Williams K.H."/>
            <person name="Banfield J.F."/>
        </authorList>
    </citation>
    <scope>NUCLEOTIDE SEQUENCE [LARGE SCALE GENOMIC DNA]</scope>
</reference>
<evidence type="ECO:0000313" key="1">
    <source>
        <dbReference type="EMBL" id="KKS04295.1"/>
    </source>
</evidence>
<name>A0A0G0VTW9_9BACT</name>